<evidence type="ECO:0000256" key="1">
    <source>
        <dbReference type="SAM" id="Phobius"/>
    </source>
</evidence>
<protein>
    <recommendedName>
        <fullName evidence="3">TLC domain-containing protein</fullName>
    </recommendedName>
</protein>
<proteinExistence type="predicted"/>
<keyword evidence="1" id="KW-0812">Transmembrane</keyword>
<gene>
    <name evidence="2" type="ORF">PANT1444_LOCUS13007</name>
</gene>
<keyword evidence="1" id="KW-0472">Membrane</keyword>
<evidence type="ECO:0000313" key="2">
    <source>
        <dbReference type="EMBL" id="CAD8494488.1"/>
    </source>
</evidence>
<organism evidence="2">
    <name type="scientific">Phaeocystis antarctica</name>
    <dbReference type="NCBI Taxonomy" id="33657"/>
    <lineage>
        <taxon>Eukaryota</taxon>
        <taxon>Haptista</taxon>
        <taxon>Haptophyta</taxon>
        <taxon>Prymnesiophyceae</taxon>
        <taxon>Phaeocystales</taxon>
        <taxon>Phaeocystaceae</taxon>
        <taxon>Phaeocystis</taxon>
    </lineage>
</organism>
<accession>A0A7S0HLV7</accession>
<reference evidence="2" key="1">
    <citation type="submission" date="2021-01" db="EMBL/GenBank/DDBJ databases">
        <authorList>
            <person name="Corre E."/>
            <person name="Pelletier E."/>
            <person name="Niang G."/>
            <person name="Scheremetjew M."/>
            <person name="Finn R."/>
            <person name="Kale V."/>
            <person name="Holt S."/>
            <person name="Cochrane G."/>
            <person name="Meng A."/>
            <person name="Brown T."/>
            <person name="Cohen L."/>
        </authorList>
    </citation>
    <scope>NUCLEOTIDE SEQUENCE</scope>
    <source>
        <strain evidence="2">CCMP1374</strain>
    </source>
</reference>
<keyword evidence="1" id="KW-1133">Transmembrane helix</keyword>
<feature type="transmembrane region" description="Helical" evidence="1">
    <location>
        <begin position="241"/>
        <end position="269"/>
    </location>
</feature>
<dbReference type="AlphaFoldDB" id="A0A7S0HLV7"/>
<dbReference type="EMBL" id="HBEP01023017">
    <property type="protein sequence ID" value="CAD8494488.1"/>
    <property type="molecule type" value="Transcribed_RNA"/>
</dbReference>
<sequence>MHCEGNSCIDLTQPFTHDTLQWLLREHFVSLVVIAAYVLIKLMLRLLGRLVLGAAKCSTAADVSARVWDPACLLHNVVSIAVGLYTVVTWDGGGHHRRLLLKPAAAATADTCIGLSKPQAFTILLQAAHCLSDFVVFLPQMIGDPAIFFHHAVLLVVSLVLPHCPGCYFVVAAFGVAELGSASIAVDAEWRRRGGSSRGLKRVLIFGSSRVINLAFLYRIWQVTPFEHEFAVTDVTDGSLIFKANVPICFLATVVGSAMMLGVNGLTWWRMWIAYLKLKKKRQAYYGKSS</sequence>
<name>A0A7S0HLV7_9EUKA</name>
<evidence type="ECO:0008006" key="3">
    <source>
        <dbReference type="Google" id="ProtNLM"/>
    </source>
</evidence>
<feature type="transmembrane region" description="Helical" evidence="1">
    <location>
        <begin position="28"/>
        <end position="47"/>
    </location>
</feature>